<accession>A0A9X4AHG7</accession>
<feature type="transmembrane region" description="Helical" evidence="1">
    <location>
        <begin position="149"/>
        <end position="168"/>
    </location>
</feature>
<evidence type="ECO:0008006" key="4">
    <source>
        <dbReference type="Google" id="ProtNLM"/>
    </source>
</evidence>
<keyword evidence="1" id="KW-0812">Transmembrane</keyword>
<evidence type="ECO:0000256" key="1">
    <source>
        <dbReference type="SAM" id="Phobius"/>
    </source>
</evidence>
<dbReference type="Pfam" id="PF07224">
    <property type="entry name" value="Chlorophyllase"/>
    <property type="match status" value="1"/>
</dbReference>
<dbReference type="InterPro" id="IPR017395">
    <property type="entry name" value="Chlorophyllase-like"/>
</dbReference>
<feature type="transmembrane region" description="Helical" evidence="1">
    <location>
        <begin position="118"/>
        <end position="143"/>
    </location>
</feature>
<name>A0A9X4AHG7_9BACI</name>
<proteinExistence type="predicted"/>
<feature type="transmembrane region" description="Helical" evidence="1">
    <location>
        <begin position="94"/>
        <end position="111"/>
    </location>
</feature>
<keyword evidence="1" id="KW-1133">Transmembrane helix</keyword>
<comment type="caution">
    <text evidence="2">The sequence shown here is derived from an EMBL/GenBank/DDBJ whole genome shotgun (WGS) entry which is preliminary data.</text>
</comment>
<organism evidence="2 3">
    <name type="scientific">Aquibacillus koreensis</name>
    <dbReference type="NCBI Taxonomy" id="279446"/>
    <lineage>
        <taxon>Bacteria</taxon>
        <taxon>Bacillati</taxon>
        <taxon>Bacillota</taxon>
        <taxon>Bacilli</taxon>
        <taxon>Bacillales</taxon>
        <taxon>Bacillaceae</taxon>
        <taxon>Aquibacillus</taxon>
    </lineage>
</organism>
<dbReference type="Proteomes" id="UP001145072">
    <property type="component" value="Unassembled WGS sequence"/>
</dbReference>
<sequence length="735" mass="83216">MKLYLIKFGHWFIQRLSRIPEKDRTYARWCIFVLWFATTVASMMEAIGNPTGASTFTQLTDIGKAVGLNGLYFLGATIIIGILLAFLYVPLPRLLLGSFAYTIYSSVRILIDDKSGKVFSYIAGIGYSLVCLLIGLFLFLLFYKKTRKIIAFSIFPIIFVIAIFLDFYDKEINSVRGYTQSVFANKAEEMTVENPAQKGDYDYRFLTYGSGKDKHREAFGSAVDIVTPSVDATRLDTVWSDKREAFWGFDLPALPVNGRTWMPEGEGPFPLILMVHGNHAMEDFSVNGYDYLGELLASRGFLTVSVDQDFINSSKTYGSPKNDYKLRAWMILQHLIQLQEMNETPGHILSQKIDFDQVGLVGHSRGGQAVQVVADYPLFFKDRSLRKQLENININAVVSLAPTDEKVDGKRPYLRNVSYLLLQGARDADVNDYRGDEQFYRTTYDKNDDGFKASVYIADANHSQFNSEWGRMDSDLPKGIFLNQMQTMAPEEQRQVAKVYLSAFFEHVFHQQTSYEQLFRDHQYGKEWLPATTIVSKYRNASYVPITQITHSRGDTLSTNGVSVQAEGFSKWGVITPKQRKGNDRPIDAVLLEWEGDATYTITMPKDLVKLIGLEQPENLVLTLANIGVDGDDIPAVEIELESEAGMVESRSLEDVMSIPPVIETVYTHFGLFDDVFRDGKYEKGWEPVFQTFTVPIESFEITNLVLENGGYIKKIRLRLEANSGRVLLEEVGAE</sequence>
<gene>
    <name evidence="2" type="ORF">NC661_06155</name>
</gene>
<dbReference type="Gene3D" id="3.40.50.1820">
    <property type="entry name" value="alpha/beta hydrolase"/>
    <property type="match status" value="1"/>
</dbReference>
<dbReference type="AlphaFoldDB" id="A0A9X4AHG7"/>
<protein>
    <recommendedName>
        <fullName evidence="4">Alpha/beta hydrolase</fullName>
    </recommendedName>
</protein>
<feature type="transmembrane region" description="Helical" evidence="1">
    <location>
        <begin position="68"/>
        <end position="88"/>
    </location>
</feature>
<dbReference type="InterPro" id="IPR029058">
    <property type="entry name" value="AB_hydrolase_fold"/>
</dbReference>
<dbReference type="EMBL" id="JAMQJZ010000003">
    <property type="protein sequence ID" value="MDC3419951.1"/>
    <property type="molecule type" value="Genomic_DNA"/>
</dbReference>
<reference evidence="2" key="1">
    <citation type="submission" date="2022-06" db="EMBL/GenBank/DDBJ databases">
        <title>Aquibacillus sp. a new bacterium isolated from soil saline samples.</title>
        <authorList>
            <person name="Galisteo C."/>
            <person name="De La Haba R."/>
            <person name="Sanchez-Porro C."/>
            <person name="Ventosa A."/>
        </authorList>
    </citation>
    <scope>NUCLEOTIDE SEQUENCE</scope>
    <source>
        <strain evidence="2">JCM 12387</strain>
    </source>
</reference>
<keyword evidence="3" id="KW-1185">Reference proteome</keyword>
<dbReference type="SUPFAM" id="SSF53474">
    <property type="entry name" value="alpha/beta-Hydrolases"/>
    <property type="match status" value="1"/>
</dbReference>
<dbReference type="RefSeq" id="WP_259870585.1">
    <property type="nucleotide sequence ID" value="NZ_JAMQJZ010000003.1"/>
</dbReference>
<keyword evidence="1" id="KW-0472">Membrane</keyword>
<feature type="transmembrane region" description="Helical" evidence="1">
    <location>
        <begin position="26"/>
        <end position="47"/>
    </location>
</feature>
<evidence type="ECO:0000313" key="2">
    <source>
        <dbReference type="EMBL" id="MDC3419951.1"/>
    </source>
</evidence>
<evidence type="ECO:0000313" key="3">
    <source>
        <dbReference type="Proteomes" id="UP001145072"/>
    </source>
</evidence>